<accession>A0A1J7J192</accession>
<dbReference type="Proteomes" id="UP000182658">
    <property type="component" value="Unassembled WGS sequence"/>
</dbReference>
<sequence>MSSLLSRSRSLRKPAGGELRQKKDADPTPDNQSNARNLSPSRLPLKGLSSTASTTRPTRAASTAASKSEDSGAPPAPRSRPVSGVFGLGRSASVRQPSQSATSSSATATSRPPITTRSRPGGAARPTSASGPSPTTSRPTTSSGLPSSTSTAPPPRGHTRTKSSATTLTSSTILRPPSQTQTTSALRPPTSRPLHARHQSTSSAGTTSSTAPTAPPLRKPAFTTLQQHFSPAKNLAPKPLTSTFLAPPSPSKLPTNIAITAETARLQTELLQLHLLHRDADAVSRQWEASARQKLGEKFARVAAEEERVRGGEGRMVEAVNAAAIRAWGRGRGKELEERVGLLDGVVTAVWGVGEKGGRYPRVVRRFERWAEGVRDVMLARERVRGGGEVVFVGDLDGSWKEDCAGLVRRLGECRDTLGFLGRGEGDAVQGGESSLGRILRGVETLVDDMLAELELMLDIEREAVRGENEWVRGLNRSAGEDDTPRAGAIWRAF</sequence>
<name>A0A1J7J192_9PEZI</name>
<evidence type="ECO:0000256" key="1">
    <source>
        <dbReference type="SAM" id="MobiDB-lite"/>
    </source>
</evidence>
<evidence type="ECO:0000313" key="2">
    <source>
        <dbReference type="EMBL" id="OIW33261.1"/>
    </source>
</evidence>
<gene>
    <name evidence="2" type="ORF">CONLIGDRAFT_695711</name>
</gene>
<feature type="compositionally biased region" description="Low complexity" evidence="1">
    <location>
        <begin position="49"/>
        <end position="66"/>
    </location>
</feature>
<reference evidence="2 3" key="1">
    <citation type="submission" date="2016-10" db="EMBL/GenBank/DDBJ databases">
        <title>Draft genome sequence of Coniochaeta ligniaria NRRL30616, a lignocellulolytic fungus for bioabatement of inhibitors in plant biomass hydrolysates.</title>
        <authorList>
            <consortium name="DOE Joint Genome Institute"/>
            <person name="Jimenez D.J."/>
            <person name="Hector R.E."/>
            <person name="Riley R."/>
            <person name="Sun H."/>
            <person name="Grigoriev I.V."/>
            <person name="Van Elsas J.D."/>
            <person name="Nichols N.N."/>
        </authorList>
    </citation>
    <scope>NUCLEOTIDE SEQUENCE [LARGE SCALE GENOMIC DNA]</scope>
    <source>
        <strain evidence="2 3">NRRL 30616</strain>
    </source>
</reference>
<feature type="compositionally biased region" description="Low complexity" evidence="1">
    <location>
        <begin position="162"/>
        <end position="172"/>
    </location>
</feature>
<organism evidence="2 3">
    <name type="scientific">Coniochaeta ligniaria NRRL 30616</name>
    <dbReference type="NCBI Taxonomy" id="1408157"/>
    <lineage>
        <taxon>Eukaryota</taxon>
        <taxon>Fungi</taxon>
        <taxon>Dikarya</taxon>
        <taxon>Ascomycota</taxon>
        <taxon>Pezizomycotina</taxon>
        <taxon>Sordariomycetes</taxon>
        <taxon>Sordariomycetidae</taxon>
        <taxon>Coniochaetales</taxon>
        <taxon>Coniochaetaceae</taxon>
        <taxon>Coniochaeta</taxon>
    </lineage>
</organism>
<feature type="compositionally biased region" description="Low complexity" evidence="1">
    <location>
        <begin position="95"/>
        <end position="151"/>
    </location>
</feature>
<dbReference type="EMBL" id="KV875094">
    <property type="protein sequence ID" value="OIW33261.1"/>
    <property type="molecule type" value="Genomic_DNA"/>
</dbReference>
<proteinExistence type="predicted"/>
<evidence type="ECO:0000313" key="3">
    <source>
        <dbReference type="Proteomes" id="UP000182658"/>
    </source>
</evidence>
<keyword evidence="3" id="KW-1185">Reference proteome</keyword>
<feature type="compositionally biased region" description="Polar residues" evidence="1">
    <location>
        <begin position="29"/>
        <end position="40"/>
    </location>
</feature>
<dbReference type="InParanoid" id="A0A1J7J192"/>
<dbReference type="AlphaFoldDB" id="A0A1J7J192"/>
<feature type="compositionally biased region" description="Low complexity" evidence="1">
    <location>
        <begin position="200"/>
        <end position="212"/>
    </location>
</feature>
<dbReference type="STRING" id="1408157.A0A1J7J192"/>
<dbReference type="OrthoDB" id="5429993at2759"/>
<feature type="region of interest" description="Disordered" evidence="1">
    <location>
        <begin position="1"/>
        <end position="218"/>
    </location>
</feature>
<protein>
    <submittedName>
        <fullName evidence="2">Uncharacterized protein</fullName>
    </submittedName>
</protein>